<keyword evidence="9" id="KW-0406">Ion transport</keyword>
<dbReference type="AlphaFoldDB" id="A0A392PHF1"/>
<keyword evidence="4" id="KW-0633">Potassium transport</keyword>
<evidence type="ECO:0000256" key="7">
    <source>
        <dbReference type="ARBA" id="ARBA00022958"/>
    </source>
</evidence>
<feature type="transmembrane region" description="Helical" evidence="12">
    <location>
        <begin position="57"/>
        <end position="77"/>
    </location>
</feature>
<comment type="similarity">
    <text evidence="11">Belongs to the CemA family.</text>
</comment>
<accession>A0A392PHF1</accession>
<keyword evidence="6" id="KW-0375">Hydrogen ion transport</keyword>
<keyword evidence="5 12" id="KW-0812">Transmembrane</keyword>
<keyword evidence="7" id="KW-0630">Potassium</keyword>
<evidence type="ECO:0000256" key="5">
    <source>
        <dbReference type="ARBA" id="ARBA00022692"/>
    </source>
</evidence>
<evidence type="ECO:0000256" key="8">
    <source>
        <dbReference type="ARBA" id="ARBA00022989"/>
    </source>
</evidence>
<evidence type="ECO:0000256" key="12">
    <source>
        <dbReference type="SAM" id="Phobius"/>
    </source>
</evidence>
<comment type="subcellular location">
    <subcellularLocation>
        <location evidence="1">Membrane</location>
        <topology evidence="1">Multi-pass membrane protein</topology>
    </subcellularLocation>
</comment>
<dbReference type="GO" id="GO:0015297">
    <property type="term" value="F:antiporter activity"/>
    <property type="evidence" value="ECO:0007669"/>
    <property type="project" value="UniProtKB-KW"/>
</dbReference>
<comment type="caution">
    <text evidence="13">The sequence shown here is derived from an EMBL/GenBank/DDBJ whole genome shotgun (WGS) entry which is preliminary data.</text>
</comment>
<dbReference type="GO" id="GO:0016020">
    <property type="term" value="C:membrane"/>
    <property type="evidence" value="ECO:0007669"/>
    <property type="project" value="UniProtKB-SubCell"/>
</dbReference>
<evidence type="ECO:0000256" key="10">
    <source>
        <dbReference type="ARBA" id="ARBA00023136"/>
    </source>
</evidence>
<dbReference type="GO" id="GO:0006813">
    <property type="term" value="P:potassium ion transport"/>
    <property type="evidence" value="ECO:0007669"/>
    <property type="project" value="UniProtKB-KW"/>
</dbReference>
<protein>
    <submittedName>
        <fullName evidence="13">Chloroplast envelope membrane protein-like</fullName>
    </submittedName>
</protein>
<evidence type="ECO:0000256" key="6">
    <source>
        <dbReference type="ARBA" id="ARBA00022781"/>
    </source>
</evidence>
<sequence length="97" mass="11191">IKDYREEVRADDSSSEMGGIVQSVRSLIFGRGQDDDDDDLLYEDRVFQYASSNSAKFLAVLIIIPWAIDFLVHDYVFMPFLDRDKEDNGQWNALPII</sequence>
<keyword evidence="10 12" id="KW-0472">Membrane</keyword>
<keyword evidence="14" id="KW-1185">Reference proteome</keyword>
<evidence type="ECO:0000256" key="3">
    <source>
        <dbReference type="ARBA" id="ARBA00022449"/>
    </source>
</evidence>
<proteinExistence type="inferred from homology"/>
<organism evidence="13 14">
    <name type="scientific">Trifolium medium</name>
    <dbReference type="NCBI Taxonomy" id="97028"/>
    <lineage>
        <taxon>Eukaryota</taxon>
        <taxon>Viridiplantae</taxon>
        <taxon>Streptophyta</taxon>
        <taxon>Embryophyta</taxon>
        <taxon>Tracheophyta</taxon>
        <taxon>Spermatophyta</taxon>
        <taxon>Magnoliopsida</taxon>
        <taxon>eudicotyledons</taxon>
        <taxon>Gunneridae</taxon>
        <taxon>Pentapetalae</taxon>
        <taxon>rosids</taxon>
        <taxon>fabids</taxon>
        <taxon>Fabales</taxon>
        <taxon>Fabaceae</taxon>
        <taxon>Papilionoideae</taxon>
        <taxon>50 kb inversion clade</taxon>
        <taxon>NPAAA clade</taxon>
        <taxon>Hologalegina</taxon>
        <taxon>IRL clade</taxon>
        <taxon>Trifolieae</taxon>
        <taxon>Trifolium</taxon>
    </lineage>
</organism>
<dbReference type="InterPro" id="IPR004282">
    <property type="entry name" value="CemA"/>
</dbReference>
<evidence type="ECO:0000256" key="2">
    <source>
        <dbReference type="ARBA" id="ARBA00022448"/>
    </source>
</evidence>
<name>A0A392PHF1_9FABA</name>
<dbReference type="Proteomes" id="UP000265520">
    <property type="component" value="Unassembled WGS sequence"/>
</dbReference>
<feature type="non-terminal residue" evidence="13">
    <location>
        <position position="1"/>
    </location>
</feature>
<evidence type="ECO:0000313" key="13">
    <source>
        <dbReference type="EMBL" id="MCI10919.1"/>
    </source>
</evidence>
<dbReference type="PANTHER" id="PTHR33650:SF1">
    <property type="entry name" value="CHLOROPLAST ENVELOPE MEMBRANE PROTEIN"/>
    <property type="match status" value="1"/>
</dbReference>
<keyword evidence="2" id="KW-0813">Transport</keyword>
<evidence type="ECO:0000256" key="1">
    <source>
        <dbReference type="ARBA" id="ARBA00004141"/>
    </source>
</evidence>
<dbReference type="GO" id="GO:1902600">
    <property type="term" value="P:proton transmembrane transport"/>
    <property type="evidence" value="ECO:0007669"/>
    <property type="project" value="UniProtKB-KW"/>
</dbReference>
<evidence type="ECO:0000313" key="14">
    <source>
        <dbReference type="Proteomes" id="UP000265520"/>
    </source>
</evidence>
<dbReference type="EMBL" id="LXQA010078160">
    <property type="protein sequence ID" value="MCI10919.1"/>
    <property type="molecule type" value="Genomic_DNA"/>
</dbReference>
<reference evidence="13 14" key="1">
    <citation type="journal article" date="2018" name="Front. Plant Sci.">
        <title>Red Clover (Trifolium pratense) and Zigzag Clover (T. medium) - A Picture of Genomic Similarities and Differences.</title>
        <authorList>
            <person name="Dluhosova J."/>
            <person name="Istvanek J."/>
            <person name="Nedelnik J."/>
            <person name="Repkova J."/>
        </authorList>
    </citation>
    <scope>NUCLEOTIDE SEQUENCE [LARGE SCALE GENOMIC DNA]</scope>
    <source>
        <strain evidence="14">cv. 10/8</strain>
        <tissue evidence="13">Leaf</tissue>
    </source>
</reference>
<dbReference type="PANTHER" id="PTHR33650">
    <property type="entry name" value="CHLOROPLAST ENVELOPE MEMBRANE PROTEIN-RELATED"/>
    <property type="match status" value="1"/>
</dbReference>
<evidence type="ECO:0000256" key="9">
    <source>
        <dbReference type="ARBA" id="ARBA00023065"/>
    </source>
</evidence>
<evidence type="ECO:0000256" key="4">
    <source>
        <dbReference type="ARBA" id="ARBA00022538"/>
    </source>
</evidence>
<keyword evidence="8 12" id="KW-1133">Transmembrane helix</keyword>
<keyword evidence="3" id="KW-0050">Antiport</keyword>
<evidence type="ECO:0000256" key="11">
    <source>
        <dbReference type="ARBA" id="ARBA00043980"/>
    </source>
</evidence>